<organism evidence="1 2">
    <name type="scientific">Melastoma candidum</name>
    <dbReference type="NCBI Taxonomy" id="119954"/>
    <lineage>
        <taxon>Eukaryota</taxon>
        <taxon>Viridiplantae</taxon>
        <taxon>Streptophyta</taxon>
        <taxon>Embryophyta</taxon>
        <taxon>Tracheophyta</taxon>
        <taxon>Spermatophyta</taxon>
        <taxon>Magnoliopsida</taxon>
        <taxon>eudicotyledons</taxon>
        <taxon>Gunneridae</taxon>
        <taxon>Pentapetalae</taxon>
        <taxon>rosids</taxon>
        <taxon>malvids</taxon>
        <taxon>Myrtales</taxon>
        <taxon>Melastomataceae</taxon>
        <taxon>Melastomatoideae</taxon>
        <taxon>Melastomateae</taxon>
        <taxon>Melastoma</taxon>
    </lineage>
</organism>
<evidence type="ECO:0000313" key="1">
    <source>
        <dbReference type="EMBL" id="KAI4321922.1"/>
    </source>
</evidence>
<accession>A0ACB9MCG8</accession>
<gene>
    <name evidence="1" type="ORF">MLD38_035248</name>
</gene>
<protein>
    <submittedName>
        <fullName evidence="1">Uncharacterized protein</fullName>
    </submittedName>
</protein>
<dbReference type="Proteomes" id="UP001057402">
    <property type="component" value="Chromosome 10"/>
</dbReference>
<reference evidence="2" key="1">
    <citation type="journal article" date="2023" name="Front. Plant Sci.">
        <title>Chromosomal-level genome assembly of Melastoma candidum provides insights into trichome evolution.</title>
        <authorList>
            <person name="Zhong Y."/>
            <person name="Wu W."/>
            <person name="Sun C."/>
            <person name="Zou P."/>
            <person name="Liu Y."/>
            <person name="Dai S."/>
            <person name="Zhou R."/>
        </authorList>
    </citation>
    <scope>NUCLEOTIDE SEQUENCE [LARGE SCALE GENOMIC DNA]</scope>
</reference>
<keyword evidence="2" id="KW-1185">Reference proteome</keyword>
<comment type="caution">
    <text evidence="1">The sequence shown here is derived from an EMBL/GenBank/DDBJ whole genome shotgun (WGS) entry which is preliminary data.</text>
</comment>
<dbReference type="EMBL" id="CM042889">
    <property type="protein sequence ID" value="KAI4321922.1"/>
    <property type="molecule type" value="Genomic_DNA"/>
</dbReference>
<sequence length="470" mass="53760">MTMITTVAETWTGISTALAGLVLAWTMLNQYLPPHLRGQIQTYIQRLVGYLYPYIQIKFPEFSGEKLKRSEAYTAIQNYLIGNTSATAKRLKADSIKDSQSLVLTMDENEEITDVFEGVKVRWSSGHVSKKNPSFSFYPQSDEQRFFKLTVRRNHRSLITDRYIKHILDEGKVIATLNRQRKLYTNEPSSSWHGYRSKKWSHVMFEHPATFDTLAMDPAKKKEIVDDLEKFTKGKEYYARIGKPWKRGYLLYGPPGTGKTTMIAAMANFLNYDLYDLELTTEKKQEKDDDEKDDPAKKLTEDEEDKPSKVTLSGLLNFIDGIWSACGRERIIVFTTNHVNKLDPALIRSGRMDKRIEMSYCCFEAFKLLARNYLGLYDAHELFPRVRDLLKVAEMTPADVAENLLPKSTEDDVDKCIKNLVAALENKVKKDEEAREKAKAVSSPEGDESKEDDPEKSENAIANVVQEKAA</sequence>
<name>A0ACB9MCG8_9MYRT</name>
<proteinExistence type="predicted"/>
<evidence type="ECO:0000313" key="2">
    <source>
        <dbReference type="Proteomes" id="UP001057402"/>
    </source>
</evidence>